<evidence type="ECO:0000313" key="9">
    <source>
        <dbReference type="EMBL" id="ETO06214.1"/>
    </source>
</evidence>
<dbReference type="InterPro" id="IPR001214">
    <property type="entry name" value="SET_dom"/>
</dbReference>
<proteinExistence type="predicted"/>
<keyword evidence="10" id="KW-1185">Reference proteome</keyword>
<evidence type="ECO:0000256" key="6">
    <source>
        <dbReference type="ARBA" id="ARBA00022723"/>
    </source>
</evidence>
<dbReference type="GO" id="GO:0005694">
    <property type="term" value="C:chromosome"/>
    <property type="evidence" value="ECO:0007669"/>
    <property type="project" value="UniProtKB-SubCell"/>
</dbReference>
<keyword evidence="3" id="KW-0489">Methyltransferase</keyword>
<dbReference type="OrthoDB" id="6141102at2759"/>
<dbReference type="Gene3D" id="2.170.270.10">
    <property type="entry name" value="SET domain"/>
    <property type="match status" value="1"/>
</dbReference>
<feature type="domain" description="SET" evidence="8">
    <location>
        <begin position="115"/>
        <end position="220"/>
    </location>
</feature>
<dbReference type="EMBL" id="ASPP01027361">
    <property type="protein sequence ID" value="ETO06214.1"/>
    <property type="molecule type" value="Genomic_DNA"/>
</dbReference>
<dbReference type="SUPFAM" id="SSF82199">
    <property type="entry name" value="SET domain"/>
    <property type="match status" value="1"/>
</dbReference>
<protein>
    <submittedName>
        <fullName evidence="9">SET domain-containing protein</fullName>
    </submittedName>
</protein>
<accession>X6LX61</accession>
<reference evidence="9 10" key="1">
    <citation type="journal article" date="2013" name="Curr. Biol.">
        <title>The Genome of the Foraminiferan Reticulomyxa filosa.</title>
        <authorList>
            <person name="Glockner G."/>
            <person name="Hulsmann N."/>
            <person name="Schleicher M."/>
            <person name="Noegel A.A."/>
            <person name="Eichinger L."/>
            <person name="Gallinger C."/>
            <person name="Pawlowski J."/>
            <person name="Sierra R."/>
            <person name="Euteneuer U."/>
            <person name="Pillet L."/>
            <person name="Moustafa A."/>
            <person name="Platzer M."/>
            <person name="Groth M."/>
            <person name="Szafranski K."/>
            <person name="Schliwa M."/>
        </authorList>
    </citation>
    <scope>NUCLEOTIDE SEQUENCE [LARGE SCALE GENOMIC DNA]</scope>
</reference>
<organism evidence="9 10">
    <name type="scientific">Reticulomyxa filosa</name>
    <dbReference type="NCBI Taxonomy" id="46433"/>
    <lineage>
        <taxon>Eukaryota</taxon>
        <taxon>Sar</taxon>
        <taxon>Rhizaria</taxon>
        <taxon>Retaria</taxon>
        <taxon>Foraminifera</taxon>
        <taxon>Monothalamids</taxon>
        <taxon>Reticulomyxidae</taxon>
        <taxon>Reticulomyxa</taxon>
    </lineage>
</organism>
<keyword evidence="5" id="KW-0949">S-adenosyl-L-methionine</keyword>
<dbReference type="InterPro" id="IPR050973">
    <property type="entry name" value="H3K9_Histone-Lys_N-MTase"/>
</dbReference>
<dbReference type="Proteomes" id="UP000023152">
    <property type="component" value="Unassembled WGS sequence"/>
</dbReference>
<gene>
    <name evidence="9" type="ORF">RFI_31181</name>
</gene>
<evidence type="ECO:0000256" key="4">
    <source>
        <dbReference type="ARBA" id="ARBA00022679"/>
    </source>
</evidence>
<name>X6LX61_RETFI</name>
<evidence type="ECO:0000256" key="3">
    <source>
        <dbReference type="ARBA" id="ARBA00022603"/>
    </source>
</evidence>
<dbReference type="PANTHER" id="PTHR46223">
    <property type="entry name" value="HISTONE-LYSINE N-METHYLTRANSFERASE SUV39H"/>
    <property type="match status" value="1"/>
</dbReference>
<dbReference type="GO" id="GO:0046872">
    <property type="term" value="F:metal ion binding"/>
    <property type="evidence" value="ECO:0007669"/>
    <property type="project" value="UniProtKB-KW"/>
</dbReference>
<keyword evidence="4" id="KW-0808">Transferase</keyword>
<dbReference type="PROSITE" id="PS50280">
    <property type="entry name" value="SET"/>
    <property type="match status" value="1"/>
</dbReference>
<evidence type="ECO:0000256" key="1">
    <source>
        <dbReference type="ARBA" id="ARBA00004286"/>
    </source>
</evidence>
<keyword evidence="7" id="KW-0862">Zinc</keyword>
<dbReference type="GO" id="GO:0032259">
    <property type="term" value="P:methylation"/>
    <property type="evidence" value="ECO:0007669"/>
    <property type="project" value="UniProtKB-KW"/>
</dbReference>
<evidence type="ECO:0000256" key="5">
    <source>
        <dbReference type="ARBA" id="ARBA00022691"/>
    </source>
</evidence>
<keyword evidence="2" id="KW-0158">Chromosome</keyword>
<evidence type="ECO:0000313" key="10">
    <source>
        <dbReference type="Proteomes" id="UP000023152"/>
    </source>
</evidence>
<dbReference type="InterPro" id="IPR046341">
    <property type="entry name" value="SET_dom_sf"/>
</dbReference>
<dbReference type="GO" id="GO:0008168">
    <property type="term" value="F:methyltransferase activity"/>
    <property type="evidence" value="ECO:0007669"/>
    <property type="project" value="UniProtKB-KW"/>
</dbReference>
<dbReference type="PANTHER" id="PTHR46223:SF3">
    <property type="entry name" value="HISTONE-LYSINE N-METHYLTRANSFERASE SET-23"/>
    <property type="match status" value="1"/>
</dbReference>
<sequence>MAYANENWSQCLEYSQTALEMNSNSSLHKQWSSFCNYLTEELVYHVHVMKCVCFLKLQKLDNAWLCFQQLLPNTCRYFQICSQTFDFSHCVFYVRLDIANQVHIGHKFPSLWYSFLIFLLETEQAYQLAKYLLYLNYLSENESFQCLWESMKRKVSNEKYDLCLDAAWAGNQARFVNHSDHPNCELVERFIGKEECHGTEVWIRTLRAITTNEELTINYGKQYWEECNKSKPLKQRDDPWQDCIFTHAVIDNLFNHLSDHVLKETLKYLHLKYERITMADLECLPKNEFNPPFFLMRYSGIRKIVNEYQTSDSRYVVNLKCLSHVDHENPDADDNEDALMTEQFDTTV</sequence>
<evidence type="ECO:0000256" key="7">
    <source>
        <dbReference type="ARBA" id="ARBA00022833"/>
    </source>
</evidence>
<keyword evidence="6" id="KW-0479">Metal-binding</keyword>
<comment type="caution">
    <text evidence="9">The sequence shown here is derived from an EMBL/GenBank/DDBJ whole genome shotgun (WGS) entry which is preliminary data.</text>
</comment>
<evidence type="ECO:0000256" key="2">
    <source>
        <dbReference type="ARBA" id="ARBA00022454"/>
    </source>
</evidence>
<dbReference type="Pfam" id="PF00856">
    <property type="entry name" value="SET"/>
    <property type="match status" value="1"/>
</dbReference>
<evidence type="ECO:0000259" key="8">
    <source>
        <dbReference type="PROSITE" id="PS50280"/>
    </source>
</evidence>
<dbReference type="AlphaFoldDB" id="X6LX61"/>
<comment type="subcellular location">
    <subcellularLocation>
        <location evidence="1">Chromosome</location>
    </subcellularLocation>
</comment>